<dbReference type="Gene3D" id="3.40.50.720">
    <property type="entry name" value="NAD(P)-binding Rossmann-like Domain"/>
    <property type="match status" value="1"/>
</dbReference>
<dbReference type="Pfam" id="PF03807">
    <property type="entry name" value="F420_oxidored"/>
    <property type="match status" value="1"/>
</dbReference>
<dbReference type="Proteomes" id="UP000561066">
    <property type="component" value="Unassembled WGS sequence"/>
</dbReference>
<dbReference type="GO" id="GO:0016491">
    <property type="term" value="F:oxidoreductase activity"/>
    <property type="evidence" value="ECO:0007669"/>
    <property type="project" value="UniProtKB-KW"/>
</dbReference>
<dbReference type="PANTHER" id="PTHR14239:SF10">
    <property type="entry name" value="REDUCTASE"/>
    <property type="match status" value="1"/>
</dbReference>
<organism evidence="4 5">
    <name type="scientific">Gluconacetobacter johannae</name>
    <dbReference type="NCBI Taxonomy" id="112140"/>
    <lineage>
        <taxon>Bacteria</taxon>
        <taxon>Pseudomonadati</taxon>
        <taxon>Pseudomonadota</taxon>
        <taxon>Alphaproteobacteria</taxon>
        <taxon>Acetobacterales</taxon>
        <taxon>Acetobacteraceae</taxon>
        <taxon>Gluconacetobacter</taxon>
    </lineage>
</organism>
<name>A0A7W4J4Q1_9PROT</name>
<dbReference type="PANTHER" id="PTHR14239">
    <property type="entry name" value="DUDULIN-RELATED"/>
    <property type="match status" value="1"/>
</dbReference>
<feature type="signal peptide" evidence="2">
    <location>
        <begin position="1"/>
        <end position="28"/>
    </location>
</feature>
<keyword evidence="2" id="KW-0732">Signal</keyword>
<gene>
    <name evidence="4" type="ORF">HLH21_00635</name>
</gene>
<dbReference type="InterPro" id="IPR028939">
    <property type="entry name" value="P5C_Rdtase_cat_N"/>
</dbReference>
<accession>A0A7W4J4Q1</accession>
<comment type="caution">
    <text evidence="4">The sequence shown here is derived from an EMBL/GenBank/DDBJ whole genome shotgun (WGS) entry which is preliminary data.</text>
</comment>
<protein>
    <submittedName>
        <fullName evidence="4">NADPH-dependent F420 reductase</fullName>
    </submittedName>
</protein>
<keyword evidence="5" id="KW-1185">Reference proteome</keyword>
<feature type="domain" description="Pyrroline-5-carboxylate reductase catalytic N-terminal" evidence="3">
    <location>
        <begin position="33"/>
        <end position="124"/>
    </location>
</feature>
<reference evidence="4 5" key="1">
    <citation type="submission" date="2020-04" db="EMBL/GenBank/DDBJ databases">
        <title>Description of novel Gluconacetobacter.</title>
        <authorList>
            <person name="Sombolestani A."/>
        </authorList>
    </citation>
    <scope>NUCLEOTIDE SEQUENCE [LARGE SCALE GENOMIC DNA]</scope>
    <source>
        <strain evidence="4 5">LMG 21312</strain>
    </source>
</reference>
<dbReference type="InterPro" id="IPR051267">
    <property type="entry name" value="STEAP_metalloreductase"/>
</dbReference>
<evidence type="ECO:0000256" key="1">
    <source>
        <dbReference type="ARBA" id="ARBA00023002"/>
    </source>
</evidence>
<evidence type="ECO:0000256" key="2">
    <source>
        <dbReference type="SAM" id="SignalP"/>
    </source>
</evidence>
<feature type="chain" id="PRO_5031289618" evidence="2">
    <location>
        <begin position="29"/>
        <end position="239"/>
    </location>
</feature>
<evidence type="ECO:0000313" key="4">
    <source>
        <dbReference type="EMBL" id="MBB2174428.1"/>
    </source>
</evidence>
<dbReference type="AlphaFoldDB" id="A0A7W4J4Q1"/>
<evidence type="ECO:0000313" key="5">
    <source>
        <dbReference type="Proteomes" id="UP000561066"/>
    </source>
</evidence>
<keyword evidence="1" id="KW-0560">Oxidoreductase</keyword>
<dbReference type="RefSeq" id="WP_182940291.1">
    <property type="nucleotide sequence ID" value="NZ_JABEQH010000001.1"/>
</dbReference>
<dbReference type="SUPFAM" id="SSF51735">
    <property type="entry name" value="NAD(P)-binding Rossmann-fold domains"/>
    <property type="match status" value="1"/>
</dbReference>
<evidence type="ECO:0000259" key="3">
    <source>
        <dbReference type="Pfam" id="PF03807"/>
    </source>
</evidence>
<dbReference type="InterPro" id="IPR036291">
    <property type="entry name" value="NAD(P)-bd_dom_sf"/>
</dbReference>
<sequence length="239" mass="24566">MTEHNPALRRRTVLGALSALFIPTASHADAPLRIGTIGAGHVGGTLGGLWIRAGHPVMFSARDIAEARSVAAGLGPLAQAGTPDQAARFGDVVLLAVPYGALPAIGAALHGVLAGKIVIDACNPYPWRDGDVARQAREQGAGVTTQSFFPGAHVVRAFNSEDMSTIDAEAHRTPPLLGIPFAGDDPAATRSVAGLIRDAGFDPVAAGPLSAARLFQPGTPGFEADLTAPELRRRLGLPS</sequence>
<dbReference type="EMBL" id="JABEQH010000001">
    <property type="protein sequence ID" value="MBB2174428.1"/>
    <property type="molecule type" value="Genomic_DNA"/>
</dbReference>
<proteinExistence type="predicted"/>